<keyword evidence="8" id="KW-1185">Reference proteome</keyword>
<evidence type="ECO:0000313" key="8">
    <source>
        <dbReference type="Proteomes" id="UP000436088"/>
    </source>
</evidence>
<comment type="caution">
    <text evidence="7">The sequence shown here is derived from an EMBL/GenBank/DDBJ whole genome shotgun (WGS) entry which is preliminary data.</text>
</comment>
<keyword evidence="3" id="KW-0238">DNA-binding</keyword>
<sequence length="214" mass="24414">MDFLSLDDFKNIEVDPQWTAFDYLLKTVEVDQEKAAKKRSPLGNAGESMGKKRERPRQRREEHGRQKRRARAMVLVPPCAPPLLPQSFSQRIEEMGGGNLVFVIEKKLFYSDVNPQASRLSIPFSQVQSHAFLTESEAQHLEGKNNTITALLLEPSMVKTEVNFKKWIMGKSAAYVITTTWNSVVKNNELKDTSVVRLWSFRVNSALCFALQKL</sequence>
<accession>A0A6A2W8Y2</accession>
<dbReference type="PANTHER" id="PTHR31541">
    <property type="entry name" value="B3 DOMAIN PLANT PROTEIN-RELATED"/>
    <property type="match status" value="1"/>
</dbReference>
<gene>
    <name evidence="7" type="ORF">F3Y22_tig00117056pilonHSYRG00088</name>
</gene>
<dbReference type="AlphaFoldDB" id="A0A6A2W8Y2"/>
<dbReference type="EMBL" id="VEPZ02001788">
    <property type="protein sequence ID" value="KAE8653738.1"/>
    <property type="molecule type" value="Genomic_DNA"/>
</dbReference>
<evidence type="ECO:0000256" key="4">
    <source>
        <dbReference type="ARBA" id="ARBA00023163"/>
    </source>
</evidence>
<dbReference type="InterPro" id="IPR005508">
    <property type="entry name" value="At2g31720-like"/>
</dbReference>
<evidence type="ECO:0008006" key="9">
    <source>
        <dbReference type="Google" id="ProtNLM"/>
    </source>
</evidence>
<name>A0A6A2W8Y2_HIBSY</name>
<dbReference type="OrthoDB" id="1090008at2759"/>
<proteinExistence type="predicted"/>
<keyword evidence="4" id="KW-0804">Transcription</keyword>
<keyword evidence="5" id="KW-0539">Nucleus</keyword>
<dbReference type="PANTHER" id="PTHR31541:SF25">
    <property type="entry name" value="GAMMA-GLIADIN B"/>
    <property type="match status" value="1"/>
</dbReference>
<protein>
    <recommendedName>
        <fullName evidence="9">B3 domain-containing protein</fullName>
    </recommendedName>
</protein>
<evidence type="ECO:0000256" key="2">
    <source>
        <dbReference type="ARBA" id="ARBA00023015"/>
    </source>
</evidence>
<dbReference type="SUPFAM" id="SSF101936">
    <property type="entry name" value="DNA-binding pseudobarrel domain"/>
    <property type="match status" value="1"/>
</dbReference>
<reference evidence="7" key="1">
    <citation type="submission" date="2019-09" db="EMBL/GenBank/DDBJ databases">
        <title>Draft genome information of white flower Hibiscus syriacus.</title>
        <authorList>
            <person name="Kim Y.-M."/>
        </authorList>
    </citation>
    <scope>NUCLEOTIDE SEQUENCE [LARGE SCALE GENOMIC DNA]</scope>
    <source>
        <strain evidence="7">YM2019G1</strain>
    </source>
</reference>
<evidence type="ECO:0000313" key="7">
    <source>
        <dbReference type="EMBL" id="KAE8653738.1"/>
    </source>
</evidence>
<dbReference type="Pfam" id="PF03754">
    <property type="entry name" value="At2g31720-like"/>
    <property type="match status" value="1"/>
</dbReference>
<keyword evidence="2" id="KW-0805">Transcription regulation</keyword>
<evidence type="ECO:0000256" key="3">
    <source>
        <dbReference type="ARBA" id="ARBA00023125"/>
    </source>
</evidence>
<evidence type="ECO:0000256" key="1">
    <source>
        <dbReference type="ARBA" id="ARBA00004123"/>
    </source>
</evidence>
<dbReference type="GO" id="GO:0005634">
    <property type="term" value="C:nucleus"/>
    <property type="evidence" value="ECO:0007669"/>
    <property type="project" value="UniProtKB-SubCell"/>
</dbReference>
<feature type="region of interest" description="Disordered" evidence="6">
    <location>
        <begin position="34"/>
        <end position="69"/>
    </location>
</feature>
<dbReference type="Proteomes" id="UP000436088">
    <property type="component" value="Unassembled WGS sequence"/>
</dbReference>
<evidence type="ECO:0000256" key="5">
    <source>
        <dbReference type="ARBA" id="ARBA00023242"/>
    </source>
</evidence>
<organism evidence="7 8">
    <name type="scientific">Hibiscus syriacus</name>
    <name type="common">Rose of Sharon</name>
    <dbReference type="NCBI Taxonomy" id="106335"/>
    <lineage>
        <taxon>Eukaryota</taxon>
        <taxon>Viridiplantae</taxon>
        <taxon>Streptophyta</taxon>
        <taxon>Embryophyta</taxon>
        <taxon>Tracheophyta</taxon>
        <taxon>Spermatophyta</taxon>
        <taxon>Magnoliopsida</taxon>
        <taxon>eudicotyledons</taxon>
        <taxon>Gunneridae</taxon>
        <taxon>Pentapetalae</taxon>
        <taxon>rosids</taxon>
        <taxon>malvids</taxon>
        <taxon>Malvales</taxon>
        <taxon>Malvaceae</taxon>
        <taxon>Malvoideae</taxon>
        <taxon>Hibiscus</taxon>
    </lineage>
</organism>
<evidence type="ECO:0000256" key="6">
    <source>
        <dbReference type="SAM" id="MobiDB-lite"/>
    </source>
</evidence>
<dbReference type="Gene3D" id="2.40.330.10">
    <property type="entry name" value="DNA-binding pseudobarrel domain"/>
    <property type="match status" value="1"/>
</dbReference>
<dbReference type="GO" id="GO:0003677">
    <property type="term" value="F:DNA binding"/>
    <property type="evidence" value="ECO:0007669"/>
    <property type="project" value="UniProtKB-KW"/>
</dbReference>
<comment type="subcellular location">
    <subcellularLocation>
        <location evidence="1">Nucleus</location>
    </subcellularLocation>
</comment>
<dbReference type="InterPro" id="IPR015300">
    <property type="entry name" value="DNA-bd_pseudobarrel_sf"/>
</dbReference>